<feature type="transmembrane region" description="Helical" evidence="6">
    <location>
        <begin position="382"/>
        <end position="400"/>
    </location>
</feature>
<keyword evidence="5" id="KW-0325">Glycoprotein</keyword>
<dbReference type="FunFam" id="1.20.1250.20:FF:000249">
    <property type="entry name" value="facilitated trehalose transporter Tret1"/>
    <property type="match status" value="1"/>
</dbReference>
<feature type="transmembrane region" description="Helical" evidence="6">
    <location>
        <begin position="787"/>
        <end position="810"/>
    </location>
</feature>
<dbReference type="InterPro" id="IPR005828">
    <property type="entry name" value="MFS_sugar_transport-like"/>
</dbReference>
<feature type="transmembrane region" description="Helical" evidence="6">
    <location>
        <begin position="890"/>
        <end position="908"/>
    </location>
</feature>
<feature type="transmembrane region" description="Helical" evidence="6">
    <location>
        <begin position="55"/>
        <end position="75"/>
    </location>
</feature>
<evidence type="ECO:0000313" key="9">
    <source>
        <dbReference type="Proteomes" id="UP000007266"/>
    </source>
</evidence>
<dbReference type="EMBL" id="KQ971345">
    <property type="protein sequence ID" value="KYB27009.1"/>
    <property type="molecule type" value="Genomic_DNA"/>
</dbReference>
<feature type="transmembrane region" description="Helical" evidence="6">
    <location>
        <begin position="12"/>
        <end position="35"/>
    </location>
</feature>
<accession>A0A139WGJ0</accession>
<keyword evidence="2 6" id="KW-0812">Transmembrane</keyword>
<evidence type="ECO:0000256" key="4">
    <source>
        <dbReference type="ARBA" id="ARBA00023136"/>
    </source>
</evidence>
<feature type="transmembrane region" description="Helical" evidence="6">
    <location>
        <begin position="759"/>
        <end position="780"/>
    </location>
</feature>
<feature type="domain" description="Major facilitator superfamily (MFS) profile" evidence="7">
    <location>
        <begin position="14"/>
        <end position="438"/>
    </location>
</feature>
<feature type="transmembrane region" description="Helical" evidence="6">
    <location>
        <begin position="287"/>
        <end position="308"/>
    </location>
</feature>
<dbReference type="Proteomes" id="UP000007266">
    <property type="component" value="Linkage group 6"/>
</dbReference>
<dbReference type="Pfam" id="PF00083">
    <property type="entry name" value="Sugar_tr"/>
    <property type="match status" value="2"/>
</dbReference>
<dbReference type="SUPFAM" id="SSF103473">
    <property type="entry name" value="MFS general substrate transporter"/>
    <property type="match status" value="2"/>
</dbReference>
<keyword evidence="3 6" id="KW-1133">Transmembrane helix</keyword>
<keyword evidence="9" id="KW-1185">Reference proteome</keyword>
<evidence type="ECO:0000256" key="1">
    <source>
        <dbReference type="ARBA" id="ARBA00004141"/>
    </source>
</evidence>
<dbReference type="AlphaFoldDB" id="A0A139WGJ0"/>
<dbReference type="PRINTS" id="PR00171">
    <property type="entry name" value="SUGRTRNSPORT"/>
</dbReference>
<dbReference type="STRING" id="7070.A0A139WGJ0"/>
<organism evidence="8 9">
    <name type="scientific">Tribolium castaneum</name>
    <name type="common">Red flour beetle</name>
    <dbReference type="NCBI Taxonomy" id="7070"/>
    <lineage>
        <taxon>Eukaryota</taxon>
        <taxon>Metazoa</taxon>
        <taxon>Ecdysozoa</taxon>
        <taxon>Arthropoda</taxon>
        <taxon>Hexapoda</taxon>
        <taxon>Insecta</taxon>
        <taxon>Pterygota</taxon>
        <taxon>Neoptera</taxon>
        <taxon>Endopterygota</taxon>
        <taxon>Coleoptera</taxon>
        <taxon>Polyphaga</taxon>
        <taxon>Cucujiformia</taxon>
        <taxon>Tenebrionidae</taxon>
        <taxon>Tenebrionidae incertae sedis</taxon>
        <taxon>Tribolium</taxon>
    </lineage>
</organism>
<feature type="transmembrane region" description="Helical" evidence="6">
    <location>
        <begin position="114"/>
        <end position="131"/>
    </location>
</feature>
<keyword evidence="4 6" id="KW-0472">Membrane</keyword>
<dbReference type="InterPro" id="IPR005829">
    <property type="entry name" value="Sugar_transporter_CS"/>
</dbReference>
<feature type="transmembrane region" description="Helical" evidence="6">
    <location>
        <begin position="250"/>
        <end position="275"/>
    </location>
</feature>
<feature type="transmembrane region" description="Helical" evidence="6">
    <location>
        <begin position="852"/>
        <end position="870"/>
    </location>
</feature>
<feature type="domain" description="Major facilitator superfamily (MFS) profile" evidence="7">
    <location>
        <begin position="480"/>
        <end position="912"/>
    </location>
</feature>
<feature type="transmembrane region" description="Helical" evidence="6">
    <location>
        <begin position="722"/>
        <end position="747"/>
    </location>
</feature>
<dbReference type="GO" id="GO:0022857">
    <property type="term" value="F:transmembrane transporter activity"/>
    <property type="evidence" value="ECO:0000318"/>
    <property type="project" value="GO_Central"/>
</dbReference>
<feature type="transmembrane region" description="Helical" evidence="6">
    <location>
        <begin position="348"/>
        <end position="370"/>
    </location>
</feature>
<dbReference type="PANTHER" id="PTHR48021">
    <property type="match status" value="1"/>
</dbReference>
<feature type="transmembrane region" description="Helical" evidence="6">
    <location>
        <begin position="171"/>
        <end position="188"/>
    </location>
</feature>
<feature type="transmembrane region" description="Helical" evidence="6">
    <location>
        <begin position="143"/>
        <end position="165"/>
    </location>
</feature>
<feature type="transmembrane region" description="Helical" evidence="6">
    <location>
        <begin position="524"/>
        <end position="543"/>
    </location>
</feature>
<dbReference type="OMA" id="RINGWEY"/>
<dbReference type="eggNOG" id="KOG0254">
    <property type="taxonomic scope" value="Eukaryota"/>
</dbReference>
<evidence type="ECO:0000256" key="6">
    <source>
        <dbReference type="SAM" id="Phobius"/>
    </source>
</evidence>
<evidence type="ECO:0000313" key="8">
    <source>
        <dbReference type="EMBL" id="KYB27009.1"/>
    </source>
</evidence>
<dbReference type="PANTHER" id="PTHR48021:SF68">
    <property type="entry name" value="MAJOR FACILITATOR SUPERFAMILY (MFS) PROFILE DOMAIN-CONTAINING PROTEIN"/>
    <property type="match status" value="1"/>
</dbReference>
<name>A0A139WGJ0_TRICA</name>
<dbReference type="InterPro" id="IPR036259">
    <property type="entry name" value="MFS_trans_sf"/>
</dbReference>
<dbReference type="PROSITE" id="PS50850">
    <property type="entry name" value="MFS"/>
    <property type="match status" value="2"/>
</dbReference>
<evidence type="ECO:0000256" key="2">
    <source>
        <dbReference type="ARBA" id="ARBA00022692"/>
    </source>
</evidence>
<feature type="transmembrane region" description="Helical" evidence="6">
    <location>
        <begin position="550"/>
        <end position="569"/>
    </location>
</feature>
<comment type="subcellular location">
    <subcellularLocation>
        <location evidence="1">Membrane</location>
        <topology evidence="1">Multi-pass membrane protein</topology>
    </subcellularLocation>
</comment>
<dbReference type="Gene3D" id="1.20.1250.20">
    <property type="entry name" value="MFS general substrate transporter like domains"/>
    <property type="match status" value="2"/>
</dbReference>
<dbReference type="GO" id="GO:0055085">
    <property type="term" value="P:transmembrane transport"/>
    <property type="evidence" value="ECO:0000318"/>
    <property type="project" value="GO_Central"/>
</dbReference>
<feature type="transmembrane region" description="Helical" evidence="6">
    <location>
        <begin position="816"/>
        <end position="840"/>
    </location>
</feature>
<feature type="transmembrane region" description="Helical" evidence="6">
    <location>
        <begin position="575"/>
        <end position="596"/>
    </location>
</feature>
<reference evidence="8 9" key="1">
    <citation type="journal article" date="2008" name="Nature">
        <title>The genome of the model beetle and pest Tribolium castaneum.</title>
        <authorList>
            <consortium name="Tribolium Genome Sequencing Consortium"/>
            <person name="Richards S."/>
            <person name="Gibbs R.A."/>
            <person name="Weinstock G.M."/>
            <person name="Brown S.J."/>
            <person name="Denell R."/>
            <person name="Beeman R.W."/>
            <person name="Gibbs R."/>
            <person name="Beeman R.W."/>
            <person name="Brown S.J."/>
            <person name="Bucher G."/>
            <person name="Friedrich M."/>
            <person name="Grimmelikhuijzen C.J."/>
            <person name="Klingler M."/>
            <person name="Lorenzen M."/>
            <person name="Richards S."/>
            <person name="Roth S."/>
            <person name="Schroder R."/>
            <person name="Tautz D."/>
            <person name="Zdobnov E.M."/>
            <person name="Muzny D."/>
            <person name="Gibbs R.A."/>
            <person name="Weinstock G.M."/>
            <person name="Attaway T."/>
            <person name="Bell S."/>
            <person name="Buhay C.J."/>
            <person name="Chandrabose M.N."/>
            <person name="Chavez D."/>
            <person name="Clerk-Blankenburg K.P."/>
            <person name="Cree A."/>
            <person name="Dao M."/>
            <person name="Davis C."/>
            <person name="Chacko J."/>
            <person name="Dinh H."/>
            <person name="Dugan-Rocha S."/>
            <person name="Fowler G."/>
            <person name="Garner T.T."/>
            <person name="Garnes J."/>
            <person name="Gnirke A."/>
            <person name="Hawes A."/>
            <person name="Hernandez J."/>
            <person name="Hines S."/>
            <person name="Holder M."/>
            <person name="Hume J."/>
            <person name="Jhangiani S.N."/>
            <person name="Joshi V."/>
            <person name="Khan Z.M."/>
            <person name="Jackson L."/>
            <person name="Kovar C."/>
            <person name="Kowis A."/>
            <person name="Lee S."/>
            <person name="Lewis L.R."/>
            <person name="Margolis J."/>
            <person name="Morgan M."/>
            <person name="Nazareth L.V."/>
            <person name="Nguyen N."/>
            <person name="Okwuonu G."/>
            <person name="Parker D."/>
            <person name="Richards S."/>
            <person name="Ruiz S.J."/>
            <person name="Santibanez J."/>
            <person name="Savard J."/>
            <person name="Scherer S.E."/>
            <person name="Schneider B."/>
            <person name="Sodergren E."/>
            <person name="Tautz D."/>
            <person name="Vattahil S."/>
            <person name="Villasana D."/>
            <person name="White C.S."/>
            <person name="Wright R."/>
            <person name="Park Y."/>
            <person name="Beeman R.W."/>
            <person name="Lord J."/>
            <person name="Oppert B."/>
            <person name="Lorenzen M."/>
            <person name="Brown S."/>
            <person name="Wang L."/>
            <person name="Savard J."/>
            <person name="Tautz D."/>
            <person name="Richards S."/>
            <person name="Weinstock G."/>
            <person name="Gibbs R.A."/>
            <person name="Liu Y."/>
            <person name="Worley K."/>
            <person name="Weinstock G."/>
            <person name="Elsik C.G."/>
            <person name="Reese J.T."/>
            <person name="Elhaik E."/>
            <person name="Landan G."/>
            <person name="Graur D."/>
            <person name="Arensburger P."/>
            <person name="Atkinson P."/>
            <person name="Beeman R.W."/>
            <person name="Beidler J."/>
            <person name="Brown S.J."/>
            <person name="Demuth J.P."/>
            <person name="Drury D.W."/>
            <person name="Du Y.Z."/>
            <person name="Fujiwara H."/>
            <person name="Lorenzen M."/>
            <person name="Maselli V."/>
            <person name="Osanai M."/>
            <person name="Park Y."/>
            <person name="Robertson H.M."/>
            <person name="Tu Z."/>
            <person name="Wang J.J."/>
            <person name="Wang S."/>
            <person name="Richards S."/>
            <person name="Song H."/>
            <person name="Zhang L."/>
            <person name="Sodergren E."/>
            <person name="Werner D."/>
            <person name="Stanke M."/>
            <person name="Morgenstern B."/>
            <person name="Solovyev V."/>
            <person name="Kosarev P."/>
            <person name="Brown G."/>
            <person name="Chen H.C."/>
            <person name="Ermolaeva O."/>
            <person name="Hlavina W."/>
            <person name="Kapustin Y."/>
            <person name="Kiryutin B."/>
            <person name="Kitts P."/>
            <person name="Maglott D."/>
            <person name="Pruitt K."/>
            <person name="Sapojnikov V."/>
            <person name="Souvorov A."/>
            <person name="Mackey A.J."/>
            <person name="Waterhouse R.M."/>
            <person name="Wyder S."/>
            <person name="Zdobnov E.M."/>
            <person name="Zdobnov E.M."/>
            <person name="Wyder S."/>
            <person name="Kriventseva E.V."/>
            <person name="Kadowaki T."/>
            <person name="Bork P."/>
            <person name="Aranda M."/>
            <person name="Bao R."/>
            <person name="Beermann A."/>
            <person name="Berns N."/>
            <person name="Bolognesi R."/>
            <person name="Bonneton F."/>
            <person name="Bopp D."/>
            <person name="Brown S.J."/>
            <person name="Bucher G."/>
            <person name="Butts T."/>
            <person name="Chaumot A."/>
            <person name="Denell R.E."/>
            <person name="Ferrier D.E."/>
            <person name="Friedrich M."/>
            <person name="Gordon C.M."/>
            <person name="Jindra M."/>
            <person name="Klingler M."/>
            <person name="Lan Q."/>
            <person name="Lattorff H.M."/>
            <person name="Laudet V."/>
            <person name="von Levetsow C."/>
            <person name="Liu Z."/>
            <person name="Lutz R."/>
            <person name="Lynch J.A."/>
            <person name="da Fonseca R.N."/>
            <person name="Posnien N."/>
            <person name="Reuter R."/>
            <person name="Roth S."/>
            <person name="Savard J."/>
            <person name="Schinko J.B."/>
            <person name="Schmitt C."/>
            <person name="Schoppmeier M."/>
            <person name="Schroder R."/>
            <person name="Shippy T.D."/>
            <person name="Simonnet F."/>
            <person name="Marques-Souza H."/>
            <person name="Tautz D."/>
            <person name="Tomoyasu Y."/>
            <person name="Trauner J."/>
            <person name="Van der Zee M."/>
            <person name="Vervoort M."/>
            <person name="Wittkopp N."/>
            <person name="Wimmer E.A."/>
            <person name="Yang X."/>
            <person name="Jones A.K."/>
            <person name="Sattelle D.B."/>
            <person name="Ebert P.R."/>
            <person name="Nelson D."/>
            <person name="Scott J.G."/>
            <person name="Beeman R.W."/>
            <person name="Muthukrishnan S."/>
            <person name="Kramer K.J."/>
            <person name="Arakane Y."/>
            <person name="Beeman R.W."/>
            <person name="Zhu Q."/>
            <person name="Hogenkamp D."/>
            <person name="Dixit R."/>
            <person name="Oppert B."/>
            <person name="Jiang H."/>
            <person name="Zou Z."/>
            <person name="Marshall J."/>
            <person name="Elpidina E."/>
            <person name="Vinokurov K."/>
            <person name="Oppert C."/>
            <person name="Zou Z."/>
            <person name="Evans J."/>
            <person name="Lu Z."/>
            <person name="Zhao P."/>
            <person name="Sumathipala N."/>
            <person name="Altincicek B."/>
            <person name="Vilcinskas A."/>
            <person name="Williams M."/>
            <person name="Hultmark D."/>
            <person name="Hetru C."/>
            <person name="Jiang H."/>
            <person name="Grimmelikhuijzen C.J."/>
            <person name="Hauser F."/>
            <person name="Cazzamali G."/>
            <person name="Williamson M."/>
            <person name="Park Y."/>
            <person name="Li B."/>
            <person name="Tanaka Y."/>
            <person name="Predel R."/>
            <person name="Neupert S."/>
            <person name="Schachtner J."/>
            <person name="Verleyen P."/>
            <person name="Raible F."/>
            <person name="Bork P."/>
            <person name="Friedrich M."/>
            <person name="Walden K.K."/>
            <person name="Robertson H.M."/>
            <person name="Angeli S."/>
            <person name="Foret S."/>
            <person name="Bucher G."/>
            <person name="Schuetz S."/>
            <person name="Maleszka R."/>
            <person name="Wimmer E.A."/>
            <person name="Beeman R.W."/>
            <person name="Lorenzen M."/>
            <person name="Tomoyasu Y."/>
            <person name="Miller S.C."/>
            <person name="Grossmann D."/>
            <person name="Bucher G."/>
        </authorList>
    </citation>
    <scope>NUCLEOTIDE SEQUENCE [LARGE SCALE GENOMIC DNA]</scope>
    <source>
        <strain evidence="8 9">Georgia GA2</strain>
    </source>
</reference>
<dbReference type="GO" id="GO:0016020">
    <property type="term" value="C:membrane"/>
    <property type="evidence" value="ECO:0000318"/>
    <property type="project" value="GO_Central"/>
</dbReference>
<dbReference type="InterPro" id="IPR050549">
    <property type="entry name" value="MFS_Trehalose_Transporter"/>
</dbReference>
<feature type="transmembrane region" description="Helical" evidence="6">
    <location>
        <begin position="636"/>
        <end position="654"/>
    </location>
</feature>
<proteinExistence type="predicted"/>
<feature type="transmembrane region" description="Helical" evidence="6">
    <location>
        <begin position="87"/>
        <end position="108"/>
    </location>
</feature>
<dbReference type="PROSITE" id="PS00216">
    <property type="entry name" value="SUGAR_TRANSPORT_1"/>
    <property type="match status" value="2"/>
</dbReference>
<gene>
    <name evidence="8" type="primary">AUGUSTUS-3.0.2_30899</name>
    <name evidence="8" type="ORF">TcasGA2_TC030899</name>
</gene>
<dbReference type="InterPro" id="IPR020846">
    <property type="entry name" value="MFS_dom"/>
</dbReference>
<dbReference type="PROSITE" id="PS00217">
    <property type="entry name" value="SUGAR_TRANSPORT_2"/>
    <property type="match status" value="2"/>
</dbReference>
<feature type="transmembrane region" description="Helical" evidence="6">
    <location>
        <begin position="315"/>
        <end position="336"/>
    </location>
</feature>
<reference evidence="8 9" key="2">
    <citation type="journal article" date="2010" name="Nucleic Acids Res.">
        <title>BeetleBase in 2010: revisions to provide comprehensive genomic information for Tribolium castaneum.</title>
        <authorList>
            <person name="Kim H.S."/>
            <person name="Murphy T."/>
            <person name="Xia J."/>
            <person name="Caragea D."/>
            <person name="Park Y."/>
            <person name="Beeman R.W."/>
            <person name="Lorenzen M.D."/>
            <person name="Butcher S."/>
            <person name="Manak J.R."/>
            <person name="Brown S.J."/>
        </authorList>
    </citation>
    <scope>GENOME REANNOTATION</scope>
    <source>
        <strain evidence="8 9">Georgia GA2</strain>
    </source>
</reference>
<dbReference type="FunCoup" id="A0A139WGJ0">
    <property type="interactions" value="55"/>
</dbReference>
<sequence length="928" mass="102451">MKTKIAILQTPLTRQILVATGPLLSTIGLGMTSGFSAVLLPQLHNTTLVASPNDASWIASMAALPMAFGCVFGGFLMENFGRKTTQILTTIPSLIGWLLIGFSSDIWMILTGRFLTGLCGGLLGPSTGVYISETSEPRFRGFLLASISLAMALGLFFVHFLGTFLTWRTTSGLSLILPVLSLVVLNLVPESPSWLAKKGRNDEAQKSFFWCRGESDQARKELTEMLQRYKNQTLETEKIKLISGEFLKPLAIIVVFIVTNQWAGVNALTFYTVTIMGKTLGPGLDEYLAMLVVDLIRVAMSIATCFIMKRIGRRPLALISGFGTFTSLFLLSAYSFTTRFVRLDFPLVPMGALVAYITFITIGFVPLPWAMMGEVFPQTHRNVGSSVSSFMAFVAFFSVVKTSPAMFDCLGTDGTFMVYGAVAFFGTIFNWFFLPETKDKTLGEIEDEFKYLFLTDGETCLVNCDEREMIDCERFAPRVRQTFVALGPILITTSLGMTEGFSAILLPQLNSTSLQIDEETSSWIASMAALPMALGCILGGILMEKIGRKATHMLTCLPCVIGWLILYFASSVDMILVGRFLTGFCVGLLGPPTGVYMSETSEPKFRGFLLASISFAIALGLFLSHLIGTFVNWQDTALTCCSFPVICLVFMGFAPESPTWLAKRGRLEEAKRAFVWCRGQSEEAVNELEVLINRQTILNQEETKSFCEIIKDLKRPEFIKPLVIIVVFFVTCQWSGLNAITFYSVTIIQQTLGGNFDEYLAMLIIDSIRVFMSVLACVLLKKLGRRPLAIISGVGTFVSLFILSSFTFAVKFYPAISVYTFIPLVSLITYVSFITIGFVPLPWTMMGEVFPLANRGIGSGISALMAYVAFFSVVKTTPAMIQHFGLEGTFFIYGMLALVGTIILILFLPETKDKALYQIEDNFKLDCK</sequence>
<protein>
    <recommendedName>
        <fullName evidence="7">Major facilitator superfamily (MFS) profile domain-containing protein</fullName>
    </recommendedName>
</protein>
<evidence type="ECO:0000256" key="5">
    <source>
        <dbReference type="ARBA" id="ARBA00023180"/>
    </source>
</evidence>
<feature type="transmembrane region" description="Helical" evidence="6">
    <location>
        <begin position="608"/>
        <end position="630"/>
    </location>
</feature>
<evidence type="ECO:0000256" key="3">
    <source>
        <dbReference type="ARBA" id="ARBA00022989"/>
    </source>
</evidence>
<dbReference type="InterPro" id="IPR003663">
    <property type="entry name" value="Sugar/inositol_transpt"/>
</dbReference>
<feature type="transmembrane region" description="Helical" evidence="6">
    <location>
        <begin position="416"/>
        <end position="434"/>
    </location>
</feature>
<evidence type="ECO:0000259" key="7">
    <source>
        <dbReference type="PROSITE" id="PS50850"/>
    </source>
</evidence>
<dbReference type="InParanoid" id="A0A139WGJ0"/>
<feature type="transmembrane region" description="Helical" evidence="6">
    <location>
        <begin position="483"/>
        <end position="504"/>
    </location>
</feature>